<keyword evidence="8" id="KW-0833">Ubl conjugation pathway</keyword>
<evidence type="ECO:0000256" key="8">
    <source>
        <dbReference type="ARBA" id="ARBA00022786"/>
    </source>
</evidence>
<keyword evidence="15" id="KW-1185">Reference proteome</keyword>
<dbReference type="InterPro" id="IPR001841">
    <property type="entry name" value="Znf_RING"/>
</dbReference>
<evidence type="ECO:0000256" key="3">
    <source>
        <dbReference type="ARBA" id="ARBA00009119"/>
    </source>
</evidence>
<dbReference type="CDD" id="cd16571">
    <property type="entry name" value="RING-HC_SIAHs"/>
    <property type="match status" value="1"/>
</dbReference>
<dbReference type="PANTHER" id="PTHR46632">
    <property type="entry name" value="E3 UBIQUITIN-PROTEIN LIGASE SINA-LIKE 4"/>
    <property type="match status" value="1"/>
</dbReference>
<dbReference type="Gene3D" id="3.30.40.10">
    <property type="entry name" value="Zinc/RING finger domain, C3HC4 (zinc finger)"/>
    <property type="match status" value="1"/>
</dbReference>
<proteinExistence type="inferred from homology"/>
<reference evidence="14" key="1">
    <citation type="submission" date="2024-02" db="EMBL/GenBank/DDBJ databases">
        <authorList>
            <consortium name="ELIXIR-Norway"/>
            <consortium name="Elixir Norway"/>
        </authorList>
    </citation>
    <scope>NUCLEOTIDE SEQUENCE</scope>
</reference>
<feature type="domain" description="RING-type" evidence="12">
    <location>
        <begin position="71"/>
        <end position="107"/>
    </location>
</feature>
<keyword evidence="7 11" id="KW-0863">Zinc-finger</keyword>
<evidence type="ECO:0000256" key="7">
    <source>
        <dbReference type="ARBA" id="ARBA00022771"/>
    </source>
</evidence>
<comment type="catalytic activity">
    <reaction evidence="1">
        <text>S-ubiquitinyl-[E2 ubiquitin-conjugating enzyme]-L-cysteine + [acceptor protein]-L-lysine = [E2 ubiquitin-conjugating enzyme]-L-cysteine + N(6)-ubiquitinyl-[acceptor protein]-L-lysine.</text>
        <dbReference type="EC" id="2.3.2.27"/>
    </reaction>
</comment>
<dbReference type="PROSITE" id="PS50089">
    <property type="entry name" value="ZF_RING_2"/>
    <property type="match status" value="1"/>
</dbReference>
<evidence type="ECO:0000259" key="13">
    <source>
        <dbReference type="PROSITE" id="PS51081"/>
    </source>
</evidence>
<accession>A0ABP0WC53</accession>
<evidence type="ECO:0000259" key="12">
    <source>
        <dbReference type="PROSITE" id="PS50089"/>
    </source>
</evidence>
<dbReference type="PROSITE" id="PS51081">
    <property type="entry name" value="ZF_SIAH"/>
    <property type="match status" value="1"/>
</dbReference>
<keyword evidence="6" id="KW-0479">Metal-binding</keyword>
<evidence type="ECO:0000313" key="14">
    <source>
        <dbReference type="EMBL" id="CAK9263368.1"/>
    </source>
</evidence>
<dbReference type="SUPFAM" id="SSF49599">
    <property type="entry name" value="TRAF domain-like"/>
    <property type="match status" value="1"/>
</dbReference>
<feature type="domain" description="SIAH-type" evidence="13">
    <location>
        <begin position="124"/>
        <end position="183"/>
    </location>
</feature>
<evidence type="ECO:0000256" key="5">
    <source>
        <dbReference type="ARBA" id="ARBA00022679"/>
    </source>
</evidence>
<evidence type="ECO:0000256" key="9">
    <source>
        <dbReference type="ARBA" id="ARBA00022833"/>
    </source>
</evidence>
<dbReference type="PANTHER" id="PTHR46632:SF16">
    <property type="entry name" value="E3 UBIQUITIN-PROTEIN LIGASE SINA-LIKE 10"/>
    <property type="match status" value="1"/>
</dbReference>
<dbReference type="Pfam" id="PF21362">
    <property type="entry name" value="Sina_RING"/>
    <property type="match status" value="1"/>
</dbReference>
<dbReference type="Pfam" id="PF21361">
    <property type="entry name" value="Sina_ZnF"/>
    <property type="match status" value="1"/>
</dbReference>
<evidence type="ECO:0000256" key="10">
    <source>
        <dbReference type="ARBA" id="ARBA00024004"/>
    </source>
</evidence>
<dbReference type="EC" id="2.3.2.27" evidence="4"/>
<comment type="similarity">
    <text evidence="3">Belongs to the SINA (Seven in absentia) family.</text>
</comment>
<dbReference type="InterPro" id="IPR013083">
    <property type="entry name" value="Znf_RING/FYVE/PHD"/>
</dbReference>
<organism evidence="14 15">
    <name type="scientific">Sphagnum jensenii</name>
    <dbReference type="NCBI Taxonomy" id="128206"/>
    <lineage>
        <taxon>Eukaryota</taxon>
        <taxon>Viridiplantae</taxon>
        <taxon>Streptophyta</taxon>
        <taxon>Embryophyta</taxon>
        <taxon>Bryophyta</taxon>
        <taxon>Sphagnophytina</taxon>
        <taxon>Sphagnopsida</taxon>
        <taxon>Sphagnales</taxon>
        <taxon>Sphagnaceae</taxon>
        <taxon>Sphagnum</taxon>
    </lineage>
</organism>
<sequence length="301" mass="33606">MVRFAAQSSQLMQPVSKRFRTEDVDEEDVVCSSSLPLPPLSPHPTHVAEGARSNNGESYFSARFDPDVLDCNICLETLASPIFQCVNGHIACPSCCQKLSNVCPSCQKPVGIIRCLGLEKLIESLHITCKYAEYGCLQMPKFSLKKDHEVTCKHMPFTCLTGGGCAFVGQMDAFPEHFRDNHGFRTIKLDYGAWLTVTLFPKNDSFVLLKTEDELFVLCNGVQPLGSALHVMFFGDVAREDDFEYELSADKGKTKLKFAATARSVLQTDKQGSGFLVVPWMSEKNYIVLNVIIHRSRVCFR</sequence>
<evidence type="ECO:0000256" key="1">
    <source>
        <dbReference type="ARBA" id="ARBA00000900"/>
    </source>
</evidence>
<evidence type="ECO:0000256" key="4">
    <source>
        <dbReference type="ARBA" id="ARBA00012483"/>
    </source>
</evidence>
<evidence type="ECO:0000256" key="6">
    <source>
        <dbReference type="ARBA" id="ARBA00022723"/>
    </source>
</evidence>
<gene>
    <name evidence="14" type="ORF">CSSPJE1EN1_LOCUS8846</name>
</gene>
<dbReference type="InterPro" id="IPR013010">
    <property type="entry name" value="Znf_SIAH"/>
</dbReference>
<keyword evidence="9" id="KW-0862">Zinc</keyword>
<protein>
    <recommendedName>
        <fullName evidence="4">RING-type E3 ubiquitin transferase</fullName>
        <ecNumber evidence="4">2.3.2.27</ecNumber>
    </recommendedName>
</protein>
<comment type="pathway">
    <text evidence="2">Protein modification; protein ubiquitination.</text>
</comment>
<name>A0ABP0WC53_9BRYO</name>
<evidence type="ECO:0000256" key="11">
    <source>
        <dbReference type="PROSITE-ProRule" id="PRU00455"/>
    </source>
</evidence>
<evidence type="ECO:0000256" key="2">
    <source>
        <dbReference type="ARBA" id="ARBA00004906"/>
    </source>
</evidence>
<evidence type="ECO:0000313" key="15">
    <source>
        <dbReference type="Proteomes" id="UP001497444"/>
    </source>
</evidence>
<dbReference type="EMBL" id="OZ020110">
    <property type="protein sequence ID" value="CAK9263368.1"/>
    <property type="molecule type" value="Genomic_DNA"/>
</dbReference>
<comment type="function">
    <text evidence="10">E3 ubiquitin-protein ligase that mediates ubiquitination and subsequent proteasomal degradation of target proteins. E3 ubiquitin ligases accept ubiquitin from an E2 ubiquitin-conjugating enzyme in the form of a thioester and then directly transfers the ubiquitin to targeted substrates. It probably triggers the ubiquitin-mediated degradation of different substrates.</text>
</comment>
<dbReference type="InterPro" id="IPR049548">
    <property type="entry name" value="Sina-like_RING"/>
</dbReference>
<keyword evidence="5" id="KW-0808">Transferase</keyword>
<dbReference type="InterPro" id="IPR044286">
    <property type="entry name" value="SINL_plant"/>
</dbReference>
<dbReference type="Proteomes" id="UP001497444">
    <property type="component" value="Chromosome 15"/>
</dbReference>